<comment type="caution">
    <text evidence="1">The sequence shown here is derived from an EMBL/GenBank/DDBJ whole genome shotgun (WGS) entry which is preliminary data.</text>
</comment>
<reference evidence="1" key="1">
    <citation type="journal article" date="2021" name="Environ. Microbiol.">
        <title>Gene family expansions and transcriptome signatures uncover fungal adaptations to wood decay.</title>
        <authorList>
            <person name="Hage H."/>
            <person name="Miyauchi S."/>
            <person name="Viragh M."/>
            <person name="Drula E."/>
            <person name="Min B."/>
            <person name="Chaduli D."/>
            <person name="Navarro D."/>
            <person name="Favel A."/>
            <person name="Norest M."/>
            <person name="Lesage-Meessen L."/>
            <person name="Balint B."/>
            <person name="Merenyi Z."/>
            <person name="de Eugenio L."/>
            <person name="Morin E."/>
            <person name="Martinez A.T."/>
            <person name="Baldrian P."/>
            <person name="Stursova M."/>
            <person name="Martinez M.J."/>
            <person name="Novotny C."/>
            <person name="Magnuson J.K."/>
            <person name="Spatafora J.W."/>
            <person name="Maurice S."/>
            <person name="Pangilinan J."/>
            <person name="Andreopoulos W."/>
            <person name="LaButti K."/>
            <person name="Hundley H."/>
            <person name="Na H."/>
            <person name="Kuo A."/>
            <person name="Barry K."/>
            <person name="Lipzen A."/>
            <person name="Henrissat B."/>
            <person name="Riley R."/>
            <person name="Ahrendt S."/>
            <person name="Nagy L.G."/>
            <person name="Grigoriev I.V."/>
            <person name="Martin F."/>
            <person name="Rosso M.N."/>
        </authorList>
    </citation>
    <scope>NUCLEOTIDE SEQUENCE</scope>
    <source>
        <strain evidence="1">CBS 384.51</strain>
    </source>
</reference>
<accession>A0ACB8TYM9</accession>
<evidence type="ECO:0000313" key="2">
    <source>
        <dbReference type="Proteomes" id="UP001055072"/>
    </source>
</evidence>
<evidence type="ECO:0000313" key="1">
    <source>
        <dbReference type="EMBL" id="KAI0086919.1"/>
    </source>
</evidence>
<dbReference type="Proteomes" id="UP001055072">
    <property type="component" value="Unassembled WGS sequence"/>
</dbReference>
<sequence>MMDAGEGDAREGMDVVSRSQCGGVKTHICFFAPFLKGEHFAGNETVSHDLLSPIHEAAVYELDKMLWMLATPLPISPIFKVPLLFGNAASIHACYTPPNPIPDTQETNKYGYKVNSNFRFKLVRRIGAGAKAFHWFYAASESAIILANAFPSELSTNVLSTLMRHPERVSALRITPGWLIGSALMASGALIRMACYRELGRFFTWELSLRKDQNLVTTGPYSIVRHPSYTGTTLATIGTFICQIGAGTWMAESGWFELTSVRVLYAIWLAYSAYIPWMMIWRTYAEDQVLREQFPEEWNAWARRTPYKLIPYIF</sequence>
<proteinExistence type="predicted"/>
<name>A0ACB8TYM9_9APHY</name>
<gene>
    <name evidence="1" type="ORF">BDY19DRAFT_907806</name>
</gene>
<keyword evidence="2" id="KW-1185">Reference proteome</keyword>
<dbReference type="EMBL" id="MU274920">
    <property type="protein sequence ID" value="KAI0086919.1"/>
    <property type="molecule type" value="Genomic_DNA"/>
</dbReference>
<protein>
    <submittedName>
        <fullName evidence="1">Uncharacterized protein</fullName>
    </submittedName>
</protein>
<organism evidence="1 2">
    <name type="scientific">Irpex rosettiformis</name>
    <dbReference type="NCBI Taxonomy" id="378272"/>
    <lineage>
        <taxon>Eukaryota</taxon>
        <taxon>Fungi</taxon>
        <taxon>Dikarya</taxon>
        <taxon>Basidiomycota</taxon>
        <taxon>Agaricomycotina</taxon>
        <taxon>Agaricomycetes</taxon>
        <taxon>Polyporales</taxon>
        <taxon>Irpicaceae</taxon>
        <taxon>Irpex</taxon>
    </lineage>
</organism>